<organism evidence="2 3">
    <name type="scientific">Corynebacterium comes</name>
    <dbReference type="NCBI Taxonomy" id="2675218"/>
    <lineage>
        <taxon>Bacteria</taxon>
        <taxon>Bacillati</taxon>
        <taxon>Actinomycetota</taxon>
        <taxon>Actinomycetes</taxon>
        <taxon>Mycobacteriales</taxon>
        <taxon>Corynebacteriaceae</taxon>
        <taxon>Corynebacterium</taxon>
    </lineage>
</organism>
<evidence type="ECO:0000313" key="2">
    <source>
        <dbReference type="EMBL" id="QGU05820.1"/>
    </source>
</evidence>
<gene>
    <name evidence="2" type="ORF">CETAM_12975</name>
</gene>
<feature type="chain" id="PRO_5038905746" description="Secreted protein" evidence="1">
    <location>
        <begin position="24"/>
        <end position="168"/>
    </location>
</feature>
<dbReference type="Proteomes" id="UP000425178">
    <property type="component" value="Chromosome"/>
</dbReference>
<dbReference type="PROSITE" id="PS51257">
    <property type="entry name" value="PROKAR_LIPOPROTEIN"/>
    <property type="match status" value="1"/>
</dbReference>
<reference evidence="2 3" key="1">
    <citation type="journal article" date="2021" name="Int. J. Syst. Evol. Microbiol.">
        <title>Classification of three corynebacterial strains isolated from a small paddock in North Rhine-Westphalia: proposal of &lt;i&gt;Corynebacterium kalinowskii&lt;/i&gt; sp. nov., &lt;i&gt;Corynebacterium comes&lt;/i&gt; sp. nov. and &lt;i&gt;Corynebacterium occultum&lt;/i&gt; sp. nov.</title>
        <authorList>
            <person name="Schaffert L."/>
            <person name="Ruwe M."/>
            <person name="Milse J."/>
            <person name="Hanuschka K."/>
            <person name="Ortseifen V."/>
            <person name="Droste J."/>
            <person name="Brandt D."/>
            <person name="Schl L."/>
            <person name="Kutter Y."/>
            <person name="Vinke S."/>
            <person name="Vieh P."/>
            <person name="Jacob L."/>
            <person name="L N.C."/>
            <person name="Schulte-Berndt E."/>
            <person name="Hain C."/>
            <person name="Linder M."/>
            <person name="Schmidt P."/>
            <person name="Wollenschl L."/>
            <person name="Luttermann T."/>
            <person name="Thieme E."/>
            <person name="Hassa J."/>
            <person name="Haak M."/>
            <person name="Wittchen M."/>
            <person name="Mentz A."/>
            <person name="Persicke M."/>
            <person name="Busche T."/>
            <person name="R C."/>
        </authorList>
    </citation>
    <scope>NUCLEOTIDE SEQUENCE [LARGE SCALE GENOMIC DNA]</scope>
    <source>
        <strain evidence="2 3">2019</strain>
    </source>
</reference>
<proteinExistence type="predicted"/>
<keyword evidence="3" id="KW-1185">Reference proteome</keyword>
<feature type="signal peptide" evidence="1">
    <location>
        <begin position="1"/>
        <end position="23"/>
    </location>
</feature>
<accession>A0A6B8W789</accession>
<evidence type="ECO:0008006" key="4">
    <source>
        <dbReference type="Google" id="ProtNLM"/>
    </source>
</evidence>
<dbReference type="KEGG" id="ccoe:CETAM_12975"/>
<keyword evidence="1" id="KW-0732">Signal</keyword>
<evidence type="ECO:0000256" key="1">
    <source>
        <dbReference type="SAM" id="SignalP"/>
    </source>
</evidence>
<dbReference type="EMBL" id="CP046453">
    <property type="protein sequence ID" value="QGU05820.1"/>
    <property type="molecule type" value="Genomic_DNA"/>
</dbReference>
<dbReference type="AlphaFoldDB" id="A0A6B8W789"/>
<dbReference type="RefSeq" id="WP_156229220.1">
    <property type="nucleotide sequence ID" value="NZ_CP046453.1"/>
</dbReference>
<sequence length="168" mass="17301">MSVHRPRHLVALFTGGAALILSACTDGNGEDGVTTTAPPPETVTVTVAPTAPATVTTTTTTTAATPPAATSTPPLAGGCGSTNFLSEFTEPVVLFCDGSWARAGQAQTDHVTLFRFGDGQWRAHPADGRSPVTEYLCYDEQTLRAAGAPEELVGQVSLCGTAEQGDPR</sequence>
<evidence type="ECO:0000313" key="3">
    <source>
        <dbReference type="Proteomes" id="UP000425178"/>
    </source>
</evidence>
<protein>
    <recommendedName>
        <fullName evidence="4">Secreted protein</fullName>
    </recommendedName>
</protein>
<name>A0A6B8W789_9CORY</name>